<dbReference type="Proteomes" id="UP000727490">
    <property type="component" value="Unassembled WGS sequence"/>
</dbReference>
<protein>
    <submittedName>
        <fullName evidence="1">Uncharacterized protein</fullName>
    </submittedName>
</protein>
<proteinExistence type="predicted"/>
<comment type="caution">
    <text evidence="1">The sequence shown here is derived from an EMBL/GenBank/DDBJ whole genome shotgun (WGS) entry which is preliminary data.</text>
</comment>
<organism evidence="1 2">
    <name type="scientific">Arthrospiribacter ruber</name>
    <dbReference type="NCBI Taxonomy" id="2487934"/>
    <lineage>
        <taxon>Bacteria</taxon>
        <taxon>Pseudomonadati</taxon>
        <taxon>Bacteroidota</taxon>
        <taxon>Cytophagia</taxon>
        <taxon>Cytophagales</taxon>
        <taxon>Cyclobacteriaceae</taxon>
        <taxon>Arthrospiribacter</taxon>
    </lineage>
</organism>
<name>A0A951IV26_9BACT</name>
<keyword evidence="2" id="KW-1185">Reference proteome</keyword>
<dbReference type="EMBL" id="RPHB01000001">
    <property type="protein sequence ID" value="MBW3466577.1"/>
    <property type="molecule type" value="Genomic_DNA"/>
</dbReference>
<evidence type="ECO:0000313" key="2">
    <source>
        <dbReference type="Proteomes" id="UP000727490"/>
    </source>
</evidence>
<dbReference type="RefSeq" id="WP_219286571.1">
    <property type="nucleotide sequence ID" value="NZ_RPHB01000001.1"/>
</dbReference>
<gene>
    <name evidence="1" type="ORF">EGN73_01950</name>
</gene>
<reference evidence="1 2" key="1">
    <citation type="journal article" date="2020" name="Syst. Appl. Microbiol.">
        <title>Arthrospiribacter ruber gen. nov., sp. nov., a novel bacterium isolated from Arthrospira cultures.</title>
        <authorList>
            <person name="Waleron M."/>
            <person name="Misztak A."/>
            <person name="Waleron M.M."/>
            <person name="Furmaniak M."/>
            <person name="Mrozik A."/>
            <person name="Waleron K."/>
        </authorList>
    </citation>
    <scope>NUCLEOTIDE SEQUENCE [LARGE SCALE GENOMIC DNA]</scope>
    <source>
        <strain evidence="1 2">DPMB0001</strain>
    </source>
</reference>
<dbReference type="AlphaFoldDB" id="A0A951IV26"/>
<sequence length="396" mass="45187">MKNLLFVSWDSDQSNYLETLFFPILHGLQKKGLIQAHVIQFSWAPKAKVSHIRKAAEDLGINFTHHKVSKKPFAGLGALQAVYKGVFLLKRYIENHGVEIVMPRSTMPATMVNRLWDWLRKNRVKVIFDADGFPIQERVDFAGMNKDSLYHRLLSQEEQKMLLHADRILVRSKKAKEKHGQAIGESILPKIVSVANGRDAKHFFIDKEKRQAARESLGLEEEHVLWVYTGSLGPQYRLEEMLALFKMYWNKDRQARFLILTPQQHVDLSFLPSEIKNCISIQAVEYDEIPAFLNAADLGLSLRKEAPSIAGLSPIKTGEYLIMGLPVVLSPGVGDTDEILRGKDFAYFWEKGGEEGLMLWLQNLKSHNSAEIREFAMNYFSLEKSVEDYSVALEGL</sequence>
<accession>A0A951IV26</accession>
<evidence type="ECO:0000313" key="1">
    <source>
        <dbReference type="EMBL" id="MBW3466577.1"/>
    </source>
</evidence>